<feature type="transmembrane region" description="Helical" evidence="1">
    <location>
        <begin position="101"/>
        <end position="119"/>
    </location>
</feature>
<evidence type="ECO:0000259" key="2">
    <source>
        <dbReference type="Pfam" id="PF00892"/>
    </source>
</evidence>
<feature type="domain" description="EamA" evidence="2">
    <location>
        <begin position="156"/>
        <end position="286"/>
    </location>
</feature>
<keyword evidence="1" id="KW-0812">Transmembrane</keyword>
<dbReference type="Pfam" id="PF00892">
    <property type="entry name" value="EamA"/>
    <property type="match status" value="2"/>
</dbReference>
<dbReference type="PANTHER" id="PTHR22911">
    <property type="entry name" value="ACYL-MALONYL CONDENSING ENZYME-RELATED"/>
    <property type="match status" value="1"/>
</dbReference>
<dbReference type="RefSeq" id="WP_269127363.1">
    <property type="nucleotide sequence ID" value="NZ_JAPUBN010000020.1"/>
</dbReference>
<feature type="transmembrane region" description="Helical" evidence="1">
    <location>
        <begin position="75"/>
        <end position="95"/>
    </location>
</feature>
<dbReference type="PANTHER" id="PTHR22911:SF137">
    <property type="entry name" value="SOLUTE CARRIER FAMILY 35 MEMBER G2-RELATED"/>
    <property type="match status" value="1"/>
</dbReference>
<sequence length="296" mass="33301">MTNQVKAMILGFMAVFLWSTVATAFSLSLSQQSPAQLLLVASFTSLLFLITLIIYKKQWSELVFHFIESWKSSLFFGAINPFIYYLVLLEAYNLLPAQEAQAINYTWAIMLSFMAVPILKQKLVFFDLIAAACCYFGVLVIATNGSPLSLEFSNFYGVILALVSTIIWASYWLLNTKDQRPSLIGLTLNFAFALPLILIYWWLTEDNIQWSDKGVLSAIYIGFFEMGLTFVLWNNALKLTSKATKVANLIFLAPILSIFWLSQFTDEAVKISTLIGLACILIGLTVQNIAKARKEN</sequence>
<feature type="transmembrane region" description="Helical" evidence="1">
    <location>
        <begin position="215"/>
        <end position="234"/>
    </location>
</feature>
<dbReference type="EMBL" id="JAPUBN010000020">
    <property type="protein sequence ID" value="MCZ2723273.1"/>
    <property type="molecule type" value="Genomic_DNA"/>
</dbReference>
<evidence type="ECO:0000256" key="1">
    <source>
        <dbReference type="SAM" id="Phobius"/>
    </source>
</evidence>
<proteinExistence type="predicted"/>
<feature type="transmembrane region" description="Helical" evidence="1">
    <location>
        <begin position="271"/>
        <end position="290"/>
    </location>
</feature>
<reference evidence="3" key="1">
    <citation type="submission" date="2022-12" db="EMBL/GenBank/DDBJ databases">
        <title>Marinomonas 15G1-11 sp. nov, isolated from marine algae.</title>
        <authorList>
            <person name="Butt M."/>
            <person name="Choi D.G."/>
            <person name="Kim J.M."/>
            <person name="Lee J.K."/>
            <person name="Baek J.H."/>
            <person name="Jeon C.O."/>
        </authorList>
    </citation>
    <scope>NUCLEOTIDE SEQUENCE</scope>
    <source>
        <strain evidence="3">15G1-11</strain>
    </source>
</reference>
<gene>
    <name evidence="3" type="ORF">O1D97_17075</name>
</gene>
<dbReference type="InterPro" id="IPR000620">
    <property type="entry name" value="EamA_dom"/>
</dbReference>
<feature type="transmembrane region" description="Helical" evidence="1">
    <location>
        <begin position="246"/>
        <end position="265"/>
    </location>
</feature>
<dbReference type="InterPro" id="IPR037185">
    <property type="entry name" value="EmrE-like"/>
</dbReference>
<protein>
    <submittedName>
        <fullName evidence="3">DMT family transporter</fullName>
    </submittedName>
</protein>
<feature type="domain" description="EamA" evidence="2">
    <location>
        <begin position="6"/>
        <end position="142"/>
    </location>
</feature>
<evidence type="ECO:0000313" key="3">
    <source>
        <dbReference type="EMBL" id="MCZ2723273.1"/>
    </source>
</evidence>
<organism evidence="3 4">
    <name type="scientific">Marinomonas phaeophyticola</name>
    <dbReference type="NCBI Taxonomy" id="3004091"/>
    <lineage>
        <taxon>Bacteria</taxon>
        <taxon>Pseudomonadati</taxon>
        <taxon>Pseudomonadota</taxon>
        <taxon>Gammaproteobacteria</taxon>
        <taxon>Oceanospirillales</taxon>
        <taxon>Oceanospirillaceae</taxon>
        <taxon>Marinomonas</taxon>
    </lineage>
</organism>
<comment type="caution">
    <text evidence="3">The sequence shown here is derived from an EMBL/GenBank/DDBJ whole genome shotgun (WGS) entry which is preliminary data.</text>
</comment>
<dbReference type="Proteomes" id="UP001149719">
    <property type="component" value="Unassembled WGS sequence"/>
</dbReference>
<keyword evidence="1" id="KW-1133">Transmembrane helix</keyword>
<feature type="transmembrane region" description="Helical" evidence="1">
    <location>
        <begin position="183"/>
        <end position="203"/>
    </location>
</feature>
<keyword evidence="1" id="KW-0472">Membrane</keyword>
<accession>A0ABT4JZS3</accession>
<evidence type="ECO:0000313" key="4">
    <source>
        <dbReference type="Proteomes" id="UP001149719"/>
    </source>
</evidence>
<feature type="transmembrane region" description="Helical" evidence="1">
    <location>
        <begin position="7"/>
        <end position="29"/>
    </location>
</feature>
<feature type="transmembrane region" description="Helical" evidence="1">
    <location>
        <begin position="35"/>
        <end position="55"/>
    </location>
</feature>
<feature type="transmembrane region" description="Helical" evidence="1">
    <location>
        <begin position="155"/>
        <end position="174"/>
    </location>
</feature>
<name>A0ABT4JZS3_9GAMM</name>
<feature type="transmembrane region" description="Helical" evidence="1">
    <location>
        <begin position="124"/>
        <end position="143"/>
    </location>
</feature>
<keyword evidence="4" id="KW-1185">Reference proteome</keyword>
<dbReference type="SUPFAM" id="SSF103481">
    <property type="entry name" value="Multidrug resistance efflux transporter EmrE"/>
    <property type="match status" value="2"/>
</dbReference>